<dbReference type="SUPFAM" id="SSF53067">
    <property type="entry name" value="Actin-like ATPase domain"/>
    <property type="match status" value="1"/>
</dbReference>
<dbReference type="GO" id="GO:0002949">
    <property type="term" value="P:tRNA threonylcarbamoyladenosine modification"/>
    <property type="evidence" value="ECO:0007669"/>
    <property type="project" value="InterPro"/>
</dbReference>
<evidence type="ECO:0000313" key="2">
    <source>
        <dbReference type="EMBL" id="KPL70242.1"/>
    </source>
</evidence>
<protein>
    <recommendedName>
        <fullName evidence="1">Gcp-like domain-containing protein</fullName>
    </recommendedName>
</protein>
<evidence type="ECO:0000313" key="3">
    <source>
        <dbReference type="Proteomes" id="UP000050430"/>
    </source>
</evidence>
<dbReference type="InterPro" id="IPR043129">
    <property type="entry name" value="ATPase_NBD"/>
</dbReference>
<reference evidence="2 3" key="1">
    <citation type="submission" date="2015-07" db="EMBL/GenBank/DDBJ databases">
        <title>Genome sequence of Leptolinea tardivitalis DSM 16556.</title>
        <authorList>
            <person name="Hemp J."/>
            <person name="Ward L.M."/>
            <person name="Pace L.A."/>
            <person name="Fischer W.W."/>
        </authorList>
    </citation>
    <scope>NUCLEOTIDE SEQUENCE [LARGE SCALE GENOMIC DNA]</scope>
    <source>
        <strain evidence="2 3">YMTK-2</strain>
    </source>
</reference>
<dbReference type="NCBIfam" id="TIGR03725">
    <property type="entry name" value="T6A_YeaZ"/>
    <property type="match status" value="1"/>
</dbReference>
<dbReference type="EMBL" id="LGCK01000014">
    <property type="protein sequence ID" value="KPL70242.1"/>
    <property type="molecule type" value="Genomic_DNA"/>
</dbReference>
<dbReference type="Proteomes" id="UP000050430">
    <property type="component" value="Unassembled WGS sequence"/>
</dbReference>
<dbReference type="CDD" id="cd24032">
    <property type="entry name" value="ASKHA_NBD_TsaB"/>
    <property type="match status" value="1"/>
</dbReference>
<sequence>MLLAVDTSTQTLGLALYDGNRIPAESLWQSQARHTVELAPAVDRMLKQNHNTPSDLTGLAVATGPGSFTSLRVGLAFVKGLALALKIPVAGIPSLDALAAAQPPSDLPMAAVLPAGRTRLAVCWYDYKENGWTFTGDMKVQTAQDLCDEIHQPSLICGELTAEERQILSRKWKNVHLCSPAQGLRRPSVLAELGWKKLEDNQSDDPVTLAPIYLHVNEVIA</sequence>
<dbReference type="Gene3D" id="3.30.420.40">
    <property type="match status" value="2"/>
</dbReference>
<dbReference type="PANTHER" id="PTHR11735">
    <property type="entry name" value="TRNA N6-ADENOSINE THREONYLCARBAMOYLTRANSFERASE"/>
    <property type="match status" value="1"/>
</dbReference>
<dbReference type="Pfam" id="PF00814">
    <property type="entry name" value="TsaD"/>
    <property type="match status" value="1"/>
</dbReference>
<dbReference type="GO" id="GO:0005829">
    <property type="term" value="C:cytosol"/>
    <property type="evidence" value="ECO:0007669"/>
    <property type="project" value="TreeGrafter"/>
</dbReference>
<comment type="caution">
    <text evidence="2">The sequence shown here is derived from an EMBL/GenBank/DDBJ whole genome shotgun (WGS) entry which is preliminary data.</text>
</comment>
<dbReference type="AlphaFoldDB" id="A0A0N8GKP1"/>
<dbReference type="PANTHER" id="PTHR11735:SF11">
    <property type="entry name" value="TRNA THREONYLCARBAMOYLADENOSINE BIOSYNTHESIS PROTEIN TSAB"/>
    <property type="match status" value="1"/>
</dbReference>
<name>A0A0N8GKP1_9CHLR</name>
<dbReference type="InterPro" id="IPR022496">
    <property type="entry name" value="T6A_TsaB"/>
</dbReference>
<dbReference type="STRING" id="229920.ADM99_13775"/>
<accession>A0A0N8GKP1</accession>
<feature type="domain" description="Gcp-like" evidence="1">
    <location>
        <begin position="31"/>
        <end position="133"/>
    </location>
</feature>
<dbReference type="InterPro" id="IPR000905">
    <property type="entry name" value="Gcp-like_dom"/>
</dbReference>
<gene>
    <name evidence="2" type="ORF">ADM99_13775</name>
</gene>
<keyword evidence="3" id="KW-1185">Reference proteome</keyword>
<dbReference type="RefSeq" id="WP_062422103.1">
    <property type="nucleotide sequence ID" value="NZ_BBYA01000010.1"/>
</dbReference>
<dbReference type="OrthoDB" id="9784166at2"/>
<evidence type="ECO:0000259" key="1">
    <source>
        <dbReference type="Pfam" id="PF00814"/>
    </source>
</evidence>
<proteinExistence type="predicted"/>
<organism evidence="2 3">
    <name type="scientific">Leptolinea tardivitalis</name>
    <dbReference type="NCBI Taxonomy" id="229920"/>
    <lineage>
        <taxon>Bacteria</taxon>
        <taxon>Bacillati</taxon>
        <taxon>Chloroflexota</taxon>
        <taxon>Anaerolineae</taxon>
        <taxon>Anaerolineales</taxon>
        <taxon>Anaerolineaceae</taxon>
        <taxon>Leptolinea</taxon>
    </lineage>
</organism>
<dbReference type="PATRIC" id="fig|229920.5.peg.95"/>